<dbReference type="NCBIfam" id="TIGR00149">
    <property type="entry name" value="TIGR00149_YjbQ"/>
    <property type="match status" value="1"/>
</dbReference>
<comment type="similarity">
    <text evidence="1">Belongs to the UPF0047 family.</text>
</comment>
<accession>A0A1W1C925</accession>
<dbReference type="PANTHER" id="PTHR30615:SF8">
    <property type="entry name" value="UPF0047 PROTEIN C4A8.02C"/>
    <property type="match status" value="1"/>
</dbReference>
<dbReference type="PANTHER" id="PTHR30615">
    <property type="entry name" value="UNCHARACTERIZED PROTEIN YJBQ-RELATED"/>
    <property type="match status" value="1"/>
</dbReference>
<dbReference type="SUPFAM" id="SSF111038">
    <property type="entry name" value="YjbQ-like"/>
    <property type="match status" value="1"/>
</dbReference>
<organism evidence="2">
    <name type="scientific">hydrothermal vent metagenome</name>
    <dbReference type="NCBI Taxonomy" id="652676"/>
    <lineage>
        <taxon>unclassified sequences</taxon>
        <taxon>metagenomes</taxon>
        <taxon>ecological metagenomes</taxon>
    </lineage>
</organism>
<dbReference type="InterPro" id="IPR001602">
    <property type="entry name" value="UPF0047_YjbQ-like"/>
</dbReference>
<reference evidence="2" key="1">
    <citation type="submission" date="2016-10" db="EMBL/GenBank/DDBJ databases">
        <authorList>
            <person name="de Groot N.N."/>
        </authorList>
    </citation>
    <scope>NUCLEOTIDE SEQUENCE</scope>
</reference>
<proteinExistence type="inferred from homology"/>
<dbReference type="InterPro" id="IPR035917">
    <property type="entry name" value="YjbQ-like_sf"/>
</dbReference>
<dbReference type="AlphaFoldDB" id="A0A1W1C925"/>
<gene>
    <name evidence="2" type="ORF">MNB_SUP05-5-642</name>
</gene>
<dbReference type="Gene3D" id="2.60.120.460">
    <property type="entry name" value="YjbQ-like"/>
    <property type="match status" value="1"/>
</dbReference>
<protein>
    <submittedName>
        <fullName evidence="2">Uncharacterized protein sll1880 (YjbQ family)</fullName>
    </submittedName>
</protein>
<evidence type="ECO:0000256" key="1">
    <source>
        <dbReference type="ARBA" id="ARBA00005534"/>
    </source>
</evidence>
<evidence type="ECO:0000313" key="2">
    <source>
        <dbReference type="EMBL" id="SFV62254.1"/>
    </source>
</evidence>
<dbReference type="PIRSF" id="PIRSF004681">
    <property type="entry name" value="UCP004681"/>
    <property type="match status" value="1"/>
</dbReference>
<dbReference type="Pfam" id="PF01894">
    <property type="entry name" value="YjbQ"/>
    <property type="match status" value="1"/>
</dbReference>
<dbReference type="EMBL" id="FPHJ01000036">
    <property type="protein sequence ID" value="SFV62254.1"/>
    <property type="molecule type" value="Genomic_DNA"/>
</dbReference>
<name>A0A1W1C925_9ZZZZ</name>
<sequence>MTIQKTIIIKTNGRETVNITNKINKIIADSQINIGLCNIFVKHTSASLMITENADPDVKADIEDYFQETIMDGNPNYRHNNEGDFDMSGHIRTILTGSSTTIPITNGSLNFGIWQGLFLYEHRDGIFNRELVITCQ</sequence>